<evidence type="ECO:0000313" key="2">
    <source>
        <dbReference type="EMBL" id="QJP95422.1"/>
    </source>
</evidence>
<dbReference type="RefSeq" id="WP_169430143.1">
    <property type="nucleotide sequence ID" value="NZ_CP027561.1"/>
</dbReference>
<keyword evidence="2" id="KW-0808">Transferase</keyword>
<dbReference type="InterPro" id="IPR000182">
    <property type="entry name" value="GNAT_dom"/>
</dbReference>
<dbReference type="Pfam" id="PF00583">
    <property type="entry name" value="Acetyltransf_1"/>
    <property type="match status" value="1"/>
</dbReference>
<dbReference type="PROSITE" id="PS51186">
    <property type="entry name" value="GNAT"/>
    <property type="match status" value="1"/>
</dbReference>
<dbReference type="EMBL" id="CP027561">
    <property type="protein sequence ID" value="QJP95422.1"/>
    <property type="molecule type" value="Genomic_DNA"/>
</dbReference>
<dbReference type="Proteomes" id="UP000501669">
    <property type="component" value="Chromosome"/>
</dbReference>
<organism evidence="2 3">
    <name type="scientific">Pseudomonas fluorescens</name>
    <dbReference type="NCBI Taxonomy" id="294"/>
    <lineage>
        <taxon>Bacteria</taxon>
        <taxon>Pseudomonadati</taxon>
        <taxon>Pseudomonadota</taxon>
        <taxon>Gammaproteobacteria</taxon>
        <taxon>Pseudomonadales</taxon>
        <taxon>Pseudomonadaceae</taxon>
        <taxon>Pseudomonas</taxon>
    </lineage>
</organism>
<feature type="domain" description="N-acetyltransferase" evidence="1">
    <location>
        <begin position="18"/>
        <end position="159"/>
    </location>
</feature>
<gene>
    <name evidence="2" type="ORF">C6Y56_12755</name>
</gene>
<sequence length="159" mass="17854">MNAPENSWIDILSNGRPVLIRYVTQADQVREYALVRHSAPESRHALLLRQQHAPHQTQACIALAHENGRLVEIGASRYAAMGKYQCECAVTIASGWKRLGLGTLLLEYLIDAARSNGVHHLYSVSTSSNAPFRELARCLGFETHDDPFDPHKVIHRLYL</sequence>
<protein>
    <submittedName>
        <fullName evidence="2">GNAT family N-acetyltransferase</fullName>
    </submittedName>
</protein>
<reference evidence="2 3" key="1">
    <citation type="submission" date="2018-03" db="EMBL/GenBank/DDBJ databases">
        <title>Complete genome sequence of Pseudomonas fluorescens sp. G7.</title>
        <authorList>
            <person name="Gao C.-H."/>
            <person name="Li Z."/>
            <person name="Cai P."/>
        </authorList>
    </citation>
    <scope>NUCLEOTIDE SEQUENCE [LARGE SCALE GENOMIC DNA]</scope>
    <source>
        <strain evidence="2 3">G7</strain>
    </source>
</reference>
<accession>A0A7Z3C4J5</accession>
<dbReference type="SUPFAM" id="SSF55729">
    <property type="entry name" value="Acyl-CoA N-acyltransferases (Nat)"/>
    <property type="match status" value="1"/>
</dbReference>
<dbReference type="GO" id="GO:0016747">
    <property type="term" value="F:acyltransferase activity, transferring groups other than amino-acyl groups"/>
    <property type="evidence" value="ECO:0007669"/>
    <property type="project" value="InterPro"/>
</dbReference>
<dbReference type="Gene3D" id="3.40.630.30">
    <property type="match status" value="1"/>
</dbReference>
<name>A0A7Z3C4J5_PSEFL</name>
<evidence type="ECO:0000259" key="1">
    <source>
        <dbReference type="PROSITE" id="PS51186"/>
    </source>
</evidence>
<dbReference type="InterPro" id="IPR016181">
    <property type="entry name" value="Acyl_CoA_acyltransferase"/>
</dbReference>
<proteinExistence type="predicted"/>
<dbReference type="CDD" id="cd04301">
    <property type="entry name" value="NAT_SF"/>
    <property type="match status" value="1"/>
</dbReference>
<dbReference type="AlphaFoldDB" id="A0A7Z3C4J5"/>
<evidence type="ECO:0000313" key="3">
    <source>
        <dbReference type="Proteomes" id="UP000501669"/>
    </source>
</evidence>